<dbReference type="InterPro" id="IPR044922">
    <property type="entry name" value="DUF2063_N_sf"/>
</dbReference>
<feature type="region of interest" description="Disordered" evidence="1">
    <location>
        <begin position="1"/>
        <end position="54"/>
    </location>
</feature>
<dbReference type="Pfam" id="PF09836">
    <property type="entry name" value="DUF2063"/>
    <property type="match status" value="1"/>
</dbReference>
<feature type="domain" description="Putative DNA-binding" evidence="2">
    <location>
        <begin position="79"/>
        <end position="157"/>
    </location>
</feature>
<evidence type="ECO:0000256" key="1">
    <source>
        <dbReference type="SAM" id="MobiDB-lite"/>
    </source>
</evidence>
<dbReference type="InterPro" id="IPR018640">
    <property type="entry name" value="DUF2063"/>
</dbReference>
<accession>A0ABS1CJR4</accession>
<protein>
    <recommendedName>
        <fullName evidence="2">Putative DNA-binding domain-containing protein</fullName>
    </recommendedName>
</protein>
<gene>
    <name evidence="3" type="ORF">CKO31_15295</name>
</gene>
<keyword evidence="4" id="KW-1185">Reference proteome</keyword>
<dbReference type="Proteomes" id="UP000748752">
    <property type="component" value="Unassembled WGS sequence"/>
</dbReference>
<comment type="caution">
    <text evidence="3">The sequence shown here is derived from an EMBL/GenBank/DDBJ whole genome shotgun (WGS) entry which is preliminary data.</text>
</comment>
<evidence type="ECO:0000259" key="2">
    <source>
        <dbReference type="Pfam" id="PF09836"/>
    </source>
</evidence>
<organism evidence="3 4">
    <name type="scientific">Thiohalocapsa halophila</name>
    <dbReference type="NCBI Taxonomy" id="69359"/>
    <lineage>
        <taxon>Bacteria</taxon>
        <taxon>Pseudomonadati</taxon>
        <taxon>Pseudomonadota</taxon>
        <taxon>Gammaproteobacteria</taxon>
        <taxon>Chromatiales</taxon>
        <taxon>Chromatiaceae</taxon>
        <taxon>Thiohalocapsa</taxon>
    </lineage>
</organism>
<feature type="compositionally biased region" description="Basic residues" evidence="1">
    <location>
        <begin position="15"/>
        <end position="24"/>
    </location>
</feature>
<reference evidence="3 4" key="1">
    <citation type="journal article" date="2020" name="Microorganisms">
        <title>Osmotic Adaptation and Compatible Solute Biosynthesis of Phototrophic Bacteria as Revealed from Genome Analyses.</title>
        <authorList>
            <person name="Imhoff J.F."/>
            <person name="Rahn T."/>
            <person name="Kunzel S."/>
            <person name="Keller A."/>
            <person name="Neulinger S.C."/>
        </authorList>
    </citation>
    <scope>NUCLEOTIDE SEQUENCE [LARGE SCALE GENOMIC DNA]</scope>
    <source>
        <strain evidence="3 4">DSM 6210</strain>
    </source>
</reference>
<proteinExistence type="predicted"/>
<evidence type="ECO:0000313" key="3">
    <source>
        <dbReference type="EMBL" id="MBK1632078.1"/>
    </source>
</evidence>
<dbReference type="Gene3D" id="1.10.150.690">
    <property type="entry name" value="DUF2063"/>
    <property type="match status" value="1"/>
</dbReference>
<name>A0ABS1CJR4_9GAMM</name>
<dbReference type="EMBL" id="NRRV01000039">
    <property type="protein sequence ID" value="MBK1632078.1"/>
    <property type="molecule type" value="Genomic_DNA"/>
</dbReference>
<evidence type="ECO:0000313" key="4">
    <source>
        <dbReference type="Proteomes" id="UP000748752"/>
    </source>
</evidence>
<sequence length="318" mass="33669">MGQRHSGAGDIARRSGPRRCHRRSGVSGDGGGAVRGMVSRHDVPEPVPAASTTPPARLRALQRLLAAEIDDSLPAHASAALAMVVSGGRLGSPAAGAAVYRDSSRRARARALELVYPVCRQVLGAGAFGGLAAACVAACPSRSPDLTELAAAFPPYLARWRLDPASSEPLGSDLPYLPDLARLELAFHAALFAADDLPWDADGFAAAVERGAAGQLRLRLGRSVTLLASQFPVYEIWRRHREARDTTQVPAGHGDRLVVCRQALRPRVQRVTRDAFALLRTIADGQSIAALTERGYAVEQLGGLITDGLIVGFEVADR</sequence>